<dbReference type="PROSITE" id="PS50005">
    <property type="entry name" value="TPR"/>
    <property type="match status" value="4"/>
</dbReference>
<evidence type="ECO:0000313" key="5">
    <source>
        <dbReference type="Proteomes" id="UP000050465"/>
    </source>
</evidence>
<dbReference type="GO" id="GO:0046813">
    <property type="term" value="P:receptor-mediated virion attachment to host cell"/>
    <property type="evidence" value="ECO:0007669"/>
    <property type="project" value="TreeGrafter"/>
</dbReference>
<evidence type="ECO:0000313" key="4">
    <source>
        <dbReference type="EMBL" id="KPQ31636.1"/>
    </source>
</evidence>
<dbReference type="InterPro" id="IPR019734">
    <property type="entry name" value="TPR_rpt"/>
</dbReference>
<evidence type="ECO:0000256" key="1">
    <source>
        <dbReference type="ARBA" id="ARBA00022737"/>
    </source>
</evidence>
<feature type="repeat" description="TPR" evidence="3">
    <location>
        <begin position="230"/>
        <end position="263"/>
    </location>
</feature>
<name>A0A0P7ZG20_9CYAN</name>
<feature type="repeat" description="TPR" evidence="3">
    <location>
        <begin position="157"/>
        <end position="190"/>
    </location>
</feature>
<dbReference type="SMART" id="SM00028">
    <property type="entry name" value="TPR"/>
    <property type="match status" value="7"/>
</dbReference>
<sequence length="321" mass="36328">MDKYPVISLLSRSKPMVRGLRRWLISIVLFSVFMMWLLPRTAPVLASPIPPKNPSQAAFENGVRAYQSGQLAKAVQAFTVAIEVDPQWASAYSNRCLAELQQELVEQAVADCTHSLELNPANPNDYLNRGLAYYRLMQPQAALANFNQVLVLTPEDYRAYYNRGLVRFDLKDYEGAIADYNHALTHSPTLSNTRIADIHNDRAVAYLALNHPQQALADLNQSLQLNQANARAYFNRACCYHQMGDWDASLQDYDRLLTTNPNYTQAHFNRAILHQQMGHTQAAIADLSQAAQQFRVLGLSSHYQQALKLIRHLQMPPFAWG</sequence>
<dbReference type="AlphaFoldDB" id="A0A0P7ZG20"/>
<dbReference type="Gene3D" id="1.25.40.10">
    <property type="entry name" value="Tetratricopeptide repeat domain"/>
    <property type="match status" value="2"/>
</dbReference>
<accession>A0A0P7ZG20</accession>
<dbReference type="SUPFAM" id="SSF48452">
    <property type="entry name" value="TPR-like"/>
    <property type="match status" value="1"/>
</dbReference>
<dbReference type="STRING" id="1666911.HLUCCA11_23325"/>
<gene>
    <name evidence="4" type="ORF">HLUCCA11_23325</name>
</gene>
<comment type="caution">
    <text evidence="4">The sequence shown here is derived from an EMBL/GenBank/DDBJ whole genome shotgun (WGS) entry which is preliminary data.</text>
</comment>
<dbReference type="GO" id="GO:0009279">
    <property type="term" value="C:cell outer membrane"/>
    <property type="evidence" value="ECO:0007669"/>
    <property type="project" value="TreeGrafter"/>
</dbReference>
<feature type="repeat" description="TPR" evidence="3">
    <location>
        <begin position="123"/>
        <end position="156"/>
    </location>
</feature>
<keyword evidence="1" id="KW-0677">Repeat</keyword>
<dbReference type="PANTHER" id="PTHR44858">
    <property type="entry name" value="TETRATRICOPEPTIDE REPEAT PROTEIN 6"/>
    <property type="match status" value="1"/>
</dbReference>
<dbReference type="InterPro" id="IPR050498">
    <property type="entry name" value="Ycf3"/>
</dbReference>
<protein>
    <submittedName>
        <fullName evidence="4">Tetratricopeptide repeat/TPR repeat</fullName>
    </submittedName>
</protein>
<dbReference type="InterPro" id="IPR011990">
    <property type="entry name" value="TPR-like_helical_dom_sf"/>
</dbReference>
<dbReference type="PANTHER" id="PTHR44858:SF1">
    <property type="entry name" value="UDP-N-ACETYLGLUCOSAMINE--PEPTIDE N-ACETYLGLUCOSAMINYLTRANSFERASE SPINDLY-RELATED"/>
    <property type="match status" value="1"/>
</dbReference>
<reference evidence="4 5" key="1">
    <citation type="submission" date="2015-09" db="EMBL/GenBank/DDBJ databases">
        <title>Identification and resolution of microdiversity through metagenomic sequencing of parallel consortia.</title>
        <authorList>
            <person name="Nelson W.C."/>
            <person name="Romine M.F."/>
            <person name="Lindemann S.R."/>
        </authorList>
    </citation>
    <scope>NUCLEOTIDE SEQUENCE [LARGE SCALE GENOMIC DNA]</scope>
    <source>
        <strain evidence="4">Ana</strain>
    </source>
</reference>
<dbReference type="Pfam" id="PF13371">
    <property type="entry name" value="TPR_9"/>
    <property type="match status" value="1"/>
</dbReference>
<evidence type="ECO:0000256" key="2">
    <source>
        <dbReference type="ARBA" id="ARBA00022803"/>
    </source>
</evidence>
<dbReference type="Proteomes" id="UP000050465">
    <property type="component" value="Unassembled WGS sequence"/>
</dbReference>
<keyword evidence="2 3" id="KW-0802">TPR repeat</keyword>
<organism evidence="4 5">
    <name type="scientific">Phormidesmis priestleyi Ana</name>
    <dbReference type="NCBI Taxonomy" id="1666911"/>
    <lineage>
        <taxon>Bacteria</taxon>
        <taxon>Bacillati</taxon>
        <taxon>Cyanobacteriota</taxon>
        <taxon>Cyanophyceae</taxon>
        <taxon>Leptolyngbyales</taxon>
        <taxon>Leptolyngbyaceae</taxon>
        <taxon>Phormidesmis</taxon>
    </lineage>
</organism>
<dbReference type="EMBL" id="LJZR01000091">
    <property type="protein sequence ID" value="KPQ31636.1"/>
    <property type="molecule type" value="Genomic_DNA"/>
</dbReference>
<dbReference type="Pfam" id="PF13181">
    <property type="entry name" value="TPR_8"/>
    <property type="match status" value="1"/>
</dbReference>
<dbReference type="Pfam" id="PF13432">
    <property type="entry name" value="TPR_16"/>
    <property type="match status" value="2"/>
</dbReference>
<evidence type="ECO:0000256" key="3">
    <source>
        <dbReference type="PROSITE-ProRule" id="PRU00339"/>
    </source>
</evidence>
<proteinExistence type="predicted"/>
<feature type="repeat" description="TPR" evidence="3">
    <location>
        <begin position="55"/>
        <end position="88"/>
    </location>
</feature>